<protein>
    <submittedName>
        <fullName evidence="1">Uncharacterized protein</fullName>
    </submittedName>
</protein>
<keyword evidence="2" id="KW-1185">Reference proteome</keyword>
<dbReference type="EMBL" id="CM035434">
    <property type="protein sequence ID" value="KAH7291637.1"/>
    <property type="molecule type" value="Genomic_DNA"/>
</dbReference>
<evidence type="ECO:0000313" key="2">
    <source>
        <dbReference type="Proteomes" id="UP000825935"/>
    </source>
</evidence>
<name>A0A8T2R6S0_CERRI</name>
<dbReference type="Proteomes" id="UP000825935">
    <property type="component" value="Chromosome 29"/>
</dbReference>
<sequence length="109" mass="12542">MFLLLPLFAPQIDTNSCHLLQIDDNRQSCREGETITSCLFVACTQQEVAMEKSNGFIFFHPLFQSDSISVRRKACGKEKLESICNRERHLVPFSGFDWRPIKTHHACLI</sequence>
<accession>A0A8T2R6S0</accession>
<comment type="caution">
    <text evidence="1">The sequence shown here is derived from an EMBL/GenBank/DDBJ whole genome shotgun (WGS) entry which is preliminary data.</text>
</comment>
<proteinExistence type="predicted"/>
<gene>
    <name evidence="1" type="ORF">KP509_29G025600</name>
</gene>
<evidence type="ECO:0000313" key="1">
    <source>
        <dbReference type="EMBL" id="KAH7291637.1"/>
    </source>
</evidence>
<organism evidence="1 2">
    <name type="scientific">Ceratopteris richardii</name>
    <name type="common">Triangle waterfern</name>
    <dbReference type="NCBI Taxonomy" id="49495"/>
    <lineage>
        <taxon>Eukaryota</taxon>
        <taxon>Viridiplantae</taxon>
        <taxon>Streptophyta</taxon>
        <taxon>Embryophyta</taxon>
        <taxon>Tracheophyta</taxon>
        <taxon>Polypodiopsida</taxon>
        <taxon>Polypodiidae</taxon>
        <taxon>Polypodiales</taxon>
        <taxon>Pteridineae</taxon>
        <taxon>Pteridaceae</taxon>
        <taxon>Parkerioideae</taxon>
        <taxon>Ceratopteris</taxon>
    </lineage>
</organism>
<reference evidence="1" key="1">
    <citation type="submission" date="2021-08" db="EMBL/GenBank/DDBJ databases">
        <title>WGS assembly of Ceratopteris richardii.</title>
        <authorList>
            <person name="Marchant D.B."/>
            <person name="Chen G."/>
            <person name="Jenkins J."/>
            <person name="Shu S."/>
            <person name="Leebens-Mack J."/>
            <person name="Grimwood J."/>
            <person name="Schmutz J."/>
            <person name="Soltis P."/>
            <person name="Soltis D."/>
            <person name="Chen Z.-H."/>
        </authorList>
    </citation>
    <scope>NUCLEOTIDE SEQUENCE</scope>
    <source>
        <strain evidence="1">Whitten #5841</strain>
        <tissue evidence="1">Leaf</tissue>
    </source>
</reference>
<dbReference type="AlphaFoldDB" id="A0A8T2R6S0"/>